<evidence type="ECO:0000313" key="2">
    <source>
        <dbReference type="EMBL" id="CDW43560.1"/>
    </source>
</evidence>
<feature type="compositionally biased region" description="Polar residues" evidence="1">
    <location>
        <begin position="7"/>
        <end position="20"/>
    </location>
</feature>
<organism evidence="2">
    <name type="scientific">Lepeophtheirus salmonis</name>
    <name type="common">Salmon louse</name>
    <name type="synonym">Caligus salmonis</name>
    <dbReference type="NCBI Taxonomy" id="72036"/>
    <lineage>
        <taxon>Eukaryota</taxon>
        <taxon>Metazoa</taxon>
        <taxon>Ecdysozoa</taxon>
        <taxon>Arthropoda</taxon>
        <taxon>Crustacea</taxon>
        <taxon>Multicrustacea</taxon>
        <taxon>Hexanauplia</taxon>
        <taxon>Copepoda</taxon>
        <taxon>Siphonostomatoida</taxon>
        <taxon>Caligidae</taxon>
        <taxon>Lepeophtheirus</taxon>
    </lineage>
</organism>
<reference evidence="2" key="1">
    <citation type="submission" date="2014-05" db="EMBL/GenBank/DDBJ databases">
        <authorList>
            <person name="Chronopoulou M."/>
        </authorList>
    </citation>
    <scope>NUCLEOTIDE SEQUENCE</scope>
    <source>
        <tissue evidence="2">Whole organism</tissue>
    </source>
</reference>
<sequence>MEGVNLQLISSNNKHALSFS</sequence>
<evidence type="ECO:0000256" key="1">
    <source>
        <dbReference type="SAM" id="MobiDB-lite"/>
    </source>
</evidence>
<proteinExistence type="predicted"/>
<feature type="region of interest" description="Disordered" evidence="1">
    <location>
        <begin position="1"/>
        <end position="20"/>
    </location>
</feature>
<name>A0A0K2UZQ0_LEPSM</name>
<protein>
    <submittedName>
        <fullName evidence="2">Uncharacterized protein</fullName>
    </submittedName>
</protein>
<dbReference type="AlphaFoldDB" id="A0A0K2UZQ0"/>
<dbReference type="EMBL" id="HACA01026199">
    <property type="protein sequence ID" value="CDW43560.1"/>
    <property type="molecule type" value="Transcribed_RNA"/>
</dbReference>
<accession>A0A0K2UZQ0</accession>